<comment type="caution">
    <text evidence="2">The sequence shown here is derived from an EMBL/GenBank/DDBJ whole genome shotgun (WGS) entry which is preliminary data.</text>
</comment>
<keyword evidence="3" id="KW-1185">Reference proteome</keyword>
<dbReference type="EMBL" id="SDGV01000026">
    <property type="protein sequence ID" value="THB60344.1"/>
    <property type="molecule type" value="Genomic_DNA"/>
</dbReference>
<reference evidence="2 3" key="1">
    <citation type="submission" date="2019-01" db="EMBL/GenBank/DDBJ databases">
        <title>Vagococcus silagei sp. nov. isolated from brewer's grain.</title>
        <authorList>
            <person name="Guu J.-R."/>
        </authorList>
    </citation>
    <scope>NUCLEOTIDE SEQUENCE [LARGE SCALE GENOMIC DNA]</scope>
    <source>
        <strain evidence="2 3">2B-2</strain>
    </source>
</reference>
<dbReference type="AlphaFoldDB" id="A0A4S3AZV4"/>
<gene>
    <name evidence="2" type="ORF">ESZ54_10870</name>
</gene>
<evidence type="ECO:0000256" key="1">
    <source>
        <dbReference type="SAM" id="Phobius"/>
    </source>
</evidence>
<dbReference type="Proteomes" id="UP000310506">
    <property type="component" value="Unassembled WGS sequence"/>
</dbReference>
<organism evidence="2 3">
    <name type="scientific">Vagococcus silagei</name>
    <dbReference type="NCBI Taxonomy" id="2508885"/>
    <lineage>
        <taxon>Bacteria</taxon>
        <taxon>Bacillati</taxon>
        <taxon>Bacillota</taxon>
        <taxon>Bacilli</taxon>
        <taxon>Lactobacillales</taxon>
        <taxon>Enterococcaceae</taxon>
        <taxon>Vagococcus</taxon>
    </lineage>
</organism>
<dbReference type="OrthoDB" id="306887at2"/>
<evidence type="ECO:0000313" key="2">
    <source>
        <dbReference type="EMBL" id="THB60344.1"/>
    </source>
</evidence>
<feature type="transmembrane region" description="Helical" evidence="1">
    <location>
        <begin position="135"/>
        <end position="155"/>
    </location>
</feature>
<accession>A0A4S3AZV4</accession>
<proteinExistence type="predicted"/>
<keyword evidence="1" id="KW-1133">Transmembrane helix</keyword>
<protein>
    <submittedName>
        <fullName evidence="2">Bacteriochlorophyll 4-vinyl reductase</fullName>
    </submittedName>
</protein>
<dbReference type="RefSeq" id="WP_136137683.1">
    <property type="nucleotide sequence ID" value="NZ_SDGV01000026.1"/>
</dbReference>
<keyword evidence="1" id="KW-0812">Transmembrane</keyword>
<evidence type="ECO:0000313" key="3">
    <source>
        <dbReference type="Proteomes" id="UP000310506"/>
    </source>
</evidence>
<sequence>MSKTSHDNLAVNLMNEALKLPWIKVNRTEFLVKLFGNQVLDLNQLIAKGPQVYFSQDELDQLVQERINLLTTQSSFVSFATGIPGGFAIAATIPADIAQFYAYCLKLAQEIAYIYGYEDIWLNENQLDENAKNTLILYIGIMLNVDTAASALRVLSSRLSAKSMKKLNNDTLNQAIYQPVTENVLAILNEKLAKVSVTKGVAKLIPVVGGVISGGTNYVEMKKMAERLKVELGLLPSYNVVDLEKDLQMLNRNGIHVEAKTKSKEKKEHSKKRKHDLEALEKAFHLMNSGVISEHDFKEIKRNILSKMK</sequence>
<keyword evidence="1" id="KW-0472">Membrane</keyword>
<name>A0A4S3AZV4_9ENTE</name>